<dbReference type="Proteomes" id="UP000769157">
    <property type="component" value="Unassembled WGS sequence"/>
</dbReference>
<evidence type="ECO:0000256" key="7">
    <source>
        <dbReference type="ARBA" id="ARBA00018542"/>
    </source>
</evidence>
<keyword evidence="12" id="KW-0442">Lipid degradation</keyword>
<keyword evidence="17" id="KW-0472">Membrane</keyword>
<dbReference type="Pfam" id="PF26363">
    <property type="entry name" value="Phospholipase-like"/>
    <property type="match status" value="1"/>
</dbReference>
<evidence type="ECO:0000313" key="21">
    <source>
        <dbReference type="EMBL" id="KAH3668214.1"/>
    </source>
</evidence>
<comment type="caution">
    <text evidence="21">The sequence shown here is derived from an EMBL/GenBank/DDBJ whole genome shotgun (WGS) entry which is preliminary data.</text>
</comment>
<comment type="subunit">
    <text evidence="5">Binds to both phosphatidylinositol (PI) and phosphatidylinositol 3,5-bisphosphate (PIP2).</text>
</comment>
<keyword evidence="16" id="KW-0443">Lipid metabolism</keyword>
<dbReference type="RefSeq" id="XP_046062628.1">
    <property type="nucleotide sequence ID" value="XM_046202787.1"/>
</dbReference>
<dbReference type="GO" id="GO:0004620">
    <property type="term" value="F:phospholipase activity"/>
    <property type="evidence" value="ECO:0007669"/>
    <property type="project" value="TreeGrafter"/>
</dbReference>
<evidence type="ECO:0000256" key="9">
    <source>
        <dbReference type="ARBA" id="ARBA00022692"/>
    </source>
</evidence>
<dbReference type="PANTHER" id="PTHR47175:SF2">
    <property type="entry name" value="LIPASE ATG15-RELATED"/>
    <property type="match status" value="1"/>
</dbReference>
<evidence type="ECO:0000256" key="6">
    <source>
        <dbReference type="ARBA" id="ARBA00013279"/>
    </source>
</evidence>
<evidence type="ECO:0000256" key="16">
    <source>
        <dbReference type="ARBA" id="ARBA00023098"/>
    </source>
</evidence>
<comment type="catalytic activity">
    <reaction evidence="1">
        <text>a triacylglycerol + H2O = a diacylglycerol + a fatty acid + H(+)</text>
        <dbReference type="Rhea" id="RHEA:12044"/>
        <dbReference type="ChEBI" id="CHEBI:15377"/>
        <dbReference type="ChEBI" id="CHEBI:15378"/>
        <dbReference type="ChEBI" id="CHEBI:17855"/>
        <dbReference type="ChEBI" id="CHEBI:18035"/>
        <dbReference type="ChEBI" id="CHEBI:28868"/>
        <dbReference type="EC" id="3.1.1.3"/>
    </reaction>
</comment>
<name>A0A9P8PB34_9ASCO</name>
<evidence type="ECO:0000256" key="2">
    <source>
        <dbReference type="ARBA" id="ARBA00004270"/>
    </source>
</evidence>
<dbReference type="InterPro" id="IPR029058">
    <property type="entry name" value="AB_hydrolase_fold"/>
</dbReference>
<gene>
    <name evidence="21" type="ORF">OGAPHI_001968</name>
</gene>
<dbReference type="GO" id="GO:0034496">
    <property type="term" value="P:multivesicular body membrane disassembly"/>
    <property type="evidence" value="ECO:0007669"/>
    <property type="project" value="TreeGrafter"/>
</dbReference>
<protein>
    <recommendedName>
        <fullName evidence="7">Putative lipase ATG15</fullName>
        <ecNumber evidence="6">3.1.1.3</ecNumber>
    </recommendedName>
    <alternativeName>
        <fullName evidence="20">Autophagy-related protein 15</fullName>
    </alternativeName>
    <alternativeName>
        <fullName evidence="8">Putative lipase atg15</fullName>
    </alternativeName>
</protein>
<sequence length="505" mass="56991">MTIGAPLPHSLPSRFKIKHIFHNAADGKLHRRLDINDEFVDLYRSEMSDFASIEEIDLFESSPFEQEFTIRHQPGQTIRLADRSPDFVESYLSFALENPKAADTIEFDWKQEALLIPNMSDTETIVSLALMCSDAYVRLPTDADWNDVGERYNESERFGWEEGGVRGHVFSDPEEKIVIISVKGTSAAGLNTGGDGETVEQDKINDNLLFSCCCARVSSLWKTVCDCYEEPYTCNQNCLEHEVRRQDRYYEAALQIYRNVSHMYPESEIWVTGHSLGGSLSSLMGRTFGLPVVSFEAVGELLPTRRLHLPMPPGLPEEMENIWHVGNTADPIFMGVCNGASSSCSLAGYALETQCHSGKKCVYDVVTDLGWHVSLLNHRIRTIITDILLAYNETAQCVKSPPCYDCYNWKFVDHSRDRYRTTTSSPSPTPSDPPGRRCLKRTWYGRCYEWEDDDSSTLKTTFTTSTIYSKTSSRSLSTTTSIEGGEKCLRRSWLGYCLEYGPGGN</sequence>
<evidence type="ECO:0000256" key="15">
    <source>
        <dbReference type="ARBA" id="ARBA00023006"/>
    </source>
</evidence>
<dbReference type="GeneID" id="70233935"/>
<dbReference type="EC" id="3.1.1.3" evidence="6"/>
<dbReference type="InterPro" id="IPR050805">
    <property type="entry name" value="ATG15_Lipase"/>
</dbReference>
<dbReference type="GO" id="GO:0046461">
    <property type="term" value="P:neutral lipid catabolic process"/>
    <property type="evidence" value="ECO:0007669"/>
    <property type="project" value="TreeGrafter"/>
</dbReference>
<dbReference type="GO" id="GO:0006660">
    <property type="term" value="P:phosphatidylserine catabolic process"/>
    <property type="evidence" value="ECO:0007669"/>
    <property type="project" value="TreeGrafter"/>
</dbReference>
<evidence type="ECO:0000256" key="20">
    <source>
        <dbReference type="ARBA" id="ARBA00029828"/>
    </source>
</evidence>
<reference evidence="21" key="1">
    <citation type="journal article" date="2021" name="Open Biol.">
        <title>Shared evolutionary footprints suggest mitochondrial oxidative damage underlies multiple complex I losses in fungi.</title>
        <authorList>
            <person name="Schikora-Tamarit M.A."/>
            <person name="Marcet-Houben M."/>
            <person name="Nosek J."/>
            <person name="Gabaldon T."/>
        </authorList>
    </citation>
    <scope>NUCLEOTIDE SEQUENCE</scope>
    <source>
        <strain evidence="21">CBS6075</strain>
    </source>
</reference>
<proteinExistence type="inferred from homology"/>
<dbReference type="GO" id="GO:0004806">
    <property type="term" value="F:triacylglycerol lipase activity"/>
    <property type="evidence" value="ECO:0007669"/>
    <property type="project" value="UniProtKB-EC"/>
</dbReference>
<dbReference type="SUPFAM" id="SSF53474">
    <property type="entry name" value="alpha/beta-Hydrolases"/>
    <property type="match status" value="1"/>
</dbReference>
<evidence type="ECO:0000256" key="11">
    <source>
        <dbReference type="ARBA" id="ARBA00022801"/>
    </source>
</evidence>
<dbReference type="GO" id="GO:0034727">
    <property type="term" value="P:piecemeal microautophagy of the nucleus"/>
    <property type="evidence" value="ECO:0007669"/>
    <property type="project" value="TreeGrafter"/>
</dbReference>
<dbReference type="GO" id="GO:0005775">
    <property type="term" value="C:vacuolar lumen"/>
    <property type="evidence" value="ECO:0007669"/>
    <property type="project" value="TreeGrafter"/>
</dbReference>
<evidence type="ECO:0000256" key="5">
    <source>
        <dbReference type="ARBA" id="ARBA00011137"/>
    </source>
</evidence>
<evidence type="ECO:0000256" key="19">
    <source>
        <dbReference type="ARBA" id="ARBA00024663"/>
    </source>
</evidence>
<comment type="subcellular location">
    <subcellularLocation>
        <location evidence="3">Endosome</location>
        <location evidence="3">Multivesicular body membrane</location>
        <topology evidence="3">Single-pass type II membrane protein</topology>
    </subcellularLocation>
    <subcellularLocation>
        <location evidence="2">Prevacuolar compartment membrane</location>
        <topology evidence="2">Single-pass type II membrane protein</topology>
    </subcellularLocation>
</comment>
<evidence type="ECO:0000256" key="3">
    <source>
        <dbReference type="ARBA" id="ARBA00004343"/>
    </source>
</evidence>
<evidence type="ECO:0000256" key="4">
    <source>
        <dbReference type="ARBA" id="ARBA00010701"/>
    </source>
</evidence>
<keyword evidence="14" id="KW-1133">Transmembrane helix</keyword>
<comment type="similarity">
    <text evidence="4">Belongs to the AB hydrolase superfamily. Lipase family.</text>
</comment>
<evidence type="ECO:0000256" key="14">
    <source>
        <dbReference type="ARBA" id="ARBA00022989"/>
    </source>
</evidence>
<keyword evidence="10" id="KW-0967">Endosome</keyword>
<evidence type="ECO:0000256" key="12">
    <source>
        <dbReference type="ARBA" id="ARBA00022963"/>
    </source>
</evidence>
<dbReference type="EMBL" id="JAEUBE010000158">
    <property type="protein sequence ID" value="KAH3668214.1"/>
    <property type="molecule type" value="Genomic_DNA"/>
</dbReference>
<keyword evidence="9" id="KW-0812">Transmembrane</keyword>
<evidence type="ECO:0000256" key="10">
    <source>
        <dbReference type="ARBA" id="ARBA00022753"/>
    </source>
</evidence>
<keyword evidence="18" id="KW-0325">Glycoprotein</keyword>
<comment type="function">
    <text evidence="19">Lipase which is essential for lysis of subvacuolar cytoplasm to vacuole targeted bodies and intravacuolar autophagic bodies. Involved in the lysis of intravacuolar multivesicular body (MVB) vesicles. The intravacuolar membrane disintegration by ATG15 is critical to life span extension.</text>
</comment>
<keyword evidence="15" id="KW-0072">Autophagy</keyword>
<dbReference type="AlphaFoldDB" id="A0A9P8PB34"/>
<evidence type="ECO:0000256" key="1">
    <source>
        <dbReference type="ARBA" id="ARBA00001024"/>
    </source>
</evidence>
<dbReference type="GO" id="GO:0032585">
    <property type="term" value="C:multivesicular body membrane"/>
    <property type="evidence" value="ECO:0007669"/>
    <property type="project" value="UniProtKB-SubCell"/>
</dbReference>
<evidence type="ECO:0000256" key="18">
    <source>
        <dbReference type="ARBA" id="ARBA00023180"/>
    </source>
</evidence>
<dbReference type="CDD" id="cd00519">
    <property type="entry name" value="Lipase_3"/>
    <property type="match status" value="1"/>
</dbReference>
<evidence type="ECO:0000256" key="8">
    <source>
        <dbReference type="ARBA" id="ARBA00019241"/>
    </source>
</evidence>
<dbReference type="FunFam" id="3.40.50.1820:FF:000129">
    <property type="entry name" value="Autophagy related lipase Atg15, putative"/>
    <property type="match status" value="1"/>
</dbReference>
<reference evidence="21" key="2">
    <citation type="submission" date="2021-01" db="EMBL/GenBank/DDBJ databases">
        <authorList>
            <person name="Schikora-Tamarit M.A."/>
        </authorList>
    </citation>
    <scope>NUCLEOTIDE SEQUENCE</scope>
    <source>
        <strain evidence="21">CBS6075</strain>
    </source>
</reference>
<keyword evidence="13" id="KW-0735">Signal-anchor</keyword>
<organism evidence="21 22">
    <name type="scientific">Ogataea philodendri</name>
    <dbReference type="NCBI Taxonomy" id="1378263"/>
    <lineage>
        <taxon>Eukaryota</taxon>
        <taxon>Fungi</taxon>
        <taxon>Dikarya</taxon>
        <taxon>Ascomycota</taxon>
        <taxon>Saccharomycotina</taxon>
        <taxon>Pichiomycetes</taxon>
        <taxon>Pichiales</taxon>
        <taxon>Pichiaceae</taxon>
        <taxon>Ogataea</taxon>
    </lineage>
</organism>
<dbReference type="PANTHER" id="PTHR47175">
    <property type="entry name" value="LIPASE ATG15-RELATED"/>
    <property type="match status" value="1"/>
</dbReference>
<dbReference type="Gene3D" id="3.40.50.1820">
    <property type="entry name" value="alpha/beta hydrolase"/>
    <property type="match status" value="1"/>
</dbReference>
<evidence type="ECO:0000313" key="22">
    <source>
        <dbReference type="Proteomes" id="UP000769157"/>
    </source>
</evidence>
<evidence type="ECO:0000256" key="13">
    <source>
        <dbReference type="ARBA" id="ARBA00022968"/>
    </source>
</evidence>
<keyword evidence="22" id="KW-1185">Reference proteome</keyword>
<evidence type="ECO:0000256" key="17">
    <source>
        <dbReference type="ARBA" id="ARBA00023136"/>
    </source>
</evidence>
<keyword evidence="11" id="KW-0378">Hydrolase</keyword>
<accession>A0A9P8PB34</accession>
<dbReference type="OrthoDB" id="58570at2759"/>